<dbReference type="Proteomes" id="UP000256964">
    <property type="component" value="Unassembled WGS sequence"/>
</dbReference>
<evidence type="ECO:0000313" key="2">
    <source>
        <dbReference type="EMBL" id="RDX49991.1"/>
    </source>
</evidence>
<keyword evidence="3" id="KW-1185">Reference proteome</keyword>
<name>A0A371DBR9_9APHY</name>
<protein>
    <submittedName>
        <fullName evidence="2">Uncharacterized protein</fullName>
    </submittedName>
</protein>
<feature type="compositionally biased region" description="Polar residues" evidence="1">
    <location>
        <begin position="158"/>
        <end position="176"/>
    </location>
</feature>
<dbReference type="AlphaFoldDB" id="A0A371DBR9"/>
<dbReference type="STRING" id="139420.A0A371DBR9"/>
<dbReference type="EMBL" id="KZ857402">
    <property type="protein sequence ID" value="RDX49991.1"/>
    <property type="molecule type" value="Genomic_DNA"/>
</dbReference>
<sequence>MPSQPYIIHPSDLQYAPTIMRAPSPSSSIGTEYGQDDTNMVDLELSERDFARKCEDAIGLGKPRPEEDEANRDPLVHPRPLRQKLTPIEEKQMLDQVMVSLRAAVKQLEEEELFEQTAVKPADVVLDDPTPSTEDIDSILQSLMGLSASSKADEDPTGPSTVQPSHFTGRSETVTPQWGAAMAGLATSTPARRPRA</sequence>
<organism evidence="2 3">
    <name type="scientific">Lentinus brumalis</name>
    <dbReference type="NCBI Taxonomy" id="2498619"/>
    <lineage>
        <taxon>Eukaryota</taxon>
        <taxon>Fungi</taxon>
        <taxon>Dikarya</taxon>
        <taxon>Basidiomycota</taxon>
        <taxon>Agaricomycotina</taxon>
        <taxon>Agaricomycetes</taxon>
        <taxon>Polyporales</taxon>
        <taxon>Polyporaceae</taxon>
        <taxon>Lentinus</taxon>
    </lineage>
</organism>
<evidence type="ECO:0000256" key="1">
    <source>
        <dbReference type="SAM" id="MobiDB-lite"/>
    </source>
</evidence>
<proteinExistence type="predicted"/>
<feature type="region of interest" description="Disordered" evidence="1">
    <location>
        <begin position="144"/>
        <end position="196"/>
    </location>
</feature>
<feature type="region of interest" description="Disordered" evidence="1">
    <location>
        <begin position="58"/>
        <end position="88"/>
    </location>
</feature>
<dbReference type="OrthoDB" id="3227715at2759"/>
<evidence type="ECO:0000313" key="3">
    <source>
        <dbReference type="Proteomes" id="UP000256964"/>
    </source>
</evidence>
<gene>
    <name evidence="2" type="ORF">OH76DRAFT_504146</name>
</gene>
<accession>A0A371DBR9</accession>
<reference evidence="2 3" key="1">
    <citation type="journal article" date="2018" name="Biotechnol. Biofuels">
        <title>Integrative visual omics of the white-rot fungus Polyporus brumalis exposes the biotechnological potential of its oxidative enzymes for delignifying raw plant biomass.</title>
        <authorList>
            <person name="Miyauchi S."/>
            <person name="Rancon A."/>
            <person name="Drula E."/>
            <person name="Hage H."/>
            <person name="Chaduli D."/>
            <person name="Favel A."/>
            <person name="Grisel S."/>
            <person name="Henrissat B."/>
            <person name="Herpoel-Gimbert I."/>
            <person name="Ruiz-Duenas F.J."/>
            <person name="Chevret D."/>
            <person name="Hainaut M."/>
            <person name="Lin J."/>
            <person name="Wang M."/>
            <person name="Pangilinan J."/>
            <person name="Lipzen A."/>
            <person name="Lesage-Meessen L."/>
            <person name="Navarro D."/>
            <person name="Riley R."/>
            <person name="Grigoriev I.V."/>
            <person name="Zhou S."/>
            <person name="Raouche S."/>
            <person name="Rosso M.N."/>
        </authorList>
    </citation>
    <scope>NUCLEOTIDE SEQUENCE [LARGE SCALE GENOMIC DNA]</scope>
    <source>
        <strain evidence="2 3">BRFM 1820</strain>
    </source>
</reference>